<proteinExistence type="inferred from homology"/>
<keyword evidence="4 6" id="KW-1133">Transmembrane helix</keyword>
<organism evidence="9 10">
    <name type="scientific">Mesobaculum littorinae</name>
    <dbReference type="NCBI Taxonomy" id="2486419"/>
    <lineage>
        <taxon>Bacteria</taxon>
        <taxon>Pseudomonadati</taxon>
        <taxon>Pseudomonadota</taxon>
        <taxon>Alphaproteobacteria</taxon>
        <taxon>Rhodobacterales</taxon>
        <taxon>Roseobacteraceae</taxon>
        <taxon>Mesobaculum</taxon>
    </lineage>
</organism>
<evidence type="ECO:0000256" key="3">
    <source>
        <dbReference type="ARBA" id="ARBA00022692"/>
    </source>
</evidence>
<evidence type="ECO:0000256" key="1">
    <source>
        <dbReference type="ARBA" id="ARBA00004651"/>
    </source>
</evidence>
<reference evidence="9 10" key="1">
    <citation type="submission" date="2018-11" db="EMBL/GenBank/DDBJ databases">
        <title>Mesobaculum littorinae gen. nov., sp. nov., isolated from Littorina scabra that represents a novel genus of the order Rhodobacteraceae.</title>
        <authorList>
            <person name="Li F."/>
        </authorList>
    </citation>
    <scope>NUCLEOTIDE SEQUENCE [LARGE SCALE GENOMIC DNA]</scope>
    <source>
        <strain evidence="9 10">M0103</strain>
    </source>
</reference>
<dbReference type="InterPro" id="IPR015414">
    <property type="entry name" value="TMEM64"/>
</dbReference>
<evidence type="ECO:0000256" key="2">
    <source>
        <dbReference type="ARBA" id="ARBA00022475"/>
    </source>
</evidence>
<dbReference type="OrthoDB" id="9779114at2"/>
<evidence type="ECO:0000313" key="9">
    <source>
        <dbReference type="EMBL" id="RVV97095.1"/>
    </source>
</evidence>
<dbReference type="InterPro" id="IPR032816">
    <property type="entry name" value="VTT_dom"/>
</dbReference>
<feature type="transmembrane region" description="Helical" evidence="6">
    <location>
        <begin position="237"/>
        <end position="257"/>
    </location>
</feature>
<feature type="transmembrane region" description="Helical" evidence="6">
    <location>
        <begin position="199"/>
        <end position="225"/>
    </location>
</feature>
<comment type="subcellular location">
    <subcellularLocation>
        <location evidence="1 6">Cell membrane</location>
        <topology evidence="1 6">Multi-pass membrane protein</topology>
    </subcellularLocation>
</comment>
<evidence type="ECO:0000256" key="5">
    <source>
        <dbReference type="ARBA" id="ARBA00023136"/>
    </source>
</evidence>
<dbReference type="PANTHER" id="PTHR12677:SF59">
    <property type="entry name" value="GOLGI APPARATUS MEMBRANE PROTEIN TVP38-RELATED"/>
    <property type="match status" value="1"/>
</dbReference>
<sequence length="263" mass="27979">MQDGPRTGPGTTPGREPDTRPDAGTAGPGRGWLRRLPILVIAVVAVLGAVLLRDWLSFETLAQNRTRLLEFRDANYLACVLVFMAAYIAVVAFSLPGGTIATLTGGFLFSTFPGVVFNVTAATIGATAIFLAARWGLGDRLARRMEAGDGLIRRIKAGIDESQWEMLFLIRLVPAVPFFVANLVPAFVAVPLWRFVVTTFLGIIPGTLVFTSVGAGLGAVFASGGRPDLGIIFEPRVLLPILGLCVLAALPILLKALRGRKGL</sequence>
<feature type="compositionally biased region" description="Low complexity" evidence="7">
    <location>
        <begin position="1"/>
        <end position="14"/>
    </location>
</feature>
<accession>A0A438AEQ4</accession>
<comment type="similarity">
    <text evidence="6">Belongs to the TVP38/TMEM64 family.</text>
</comment>
<feature type="transmembrane region" description="Helical" evidence="6">
    <location>
        <begin position="115"/>
        <end position="137"/>
    </location>
</feature>
<dbReference type="EMBL" id="RQXX01000006">
    <property type="protein sequence ID" value="RVV97095.1"/>
    <property type="molecule type" value="Genomic_DNA"/>
</dbReference>
<evidence type="ECO:0000256" key="6">
    <source>
        <dbReference type="RuleBase" id="RU366058"/>
    </source>
</evidence>
<evidence type="ECO:0000256" key="7">
    <source>
        <dbReference type="SAM" id="MobiDB-lite"/>
    </source>
</evidence>
<dbReference type="GO" id="GO:0005886">
    <property type="term" value="C:plasma membrane"/>
    <property type="evidence" value="ECO:0007669"/>
    <property type="project" value="UniProtKB-SubCell"/>
</dbReference>
<evidence type="ECO:0000256" key="4">
    <source>
        <dbReference type="ARBA" id="ARBA00022989"/>
    </source>
</evidence>
<feature type="transmembrane region" description="Helical" evidence="6">
    <location>
        <begin position="172"/>
        <end position="193"/>
    </location>
</feature>
<evidence type="ECO:0000313" key="10">
    <source>
        <dbReference type="Proteomes" id="UP000285908"/>
    </source>
</evidence>
<keyword evidence="2 6" id="KW-1003">Cell membrane</keyword>
<comment type="caution">
    <text evidence="9">The sequence shown here is derived from an EMBL/GenBank/DDBJ whole genome shotgun (WGS) entry which is preliminary data.</text>
</comment>
<feature type="transmembrane region" description="Helical" evidence="6">
    <location>
        <begin position="76"/>
        <end position="95"/>
    </location>
</feature>
<name>A0A438AEQ4_9RHOB</name>
<dbReference type="AlphaFoldDB" id="A0A438AEQ4"/>
<keyword evidence="3 6" id="KW-0812">Transmembrane</keyword>
<keyword evidence="10" id="KW-1185">Reference proteome</keyword>
<evidence type="ECO:0000259" key="8">
    <source>
        <dbReference type="Pfam" id="PF09335"/>
    </source>
</evidence>
<gene>
    <name evidence="9" type="ORF">EKE94_15680</name>
</gene>
<dbReference type="PANTHER" id="PTHR12677">
    <property type="entry name" value="GOLGI APPARATUS MEMBRANE PROTEIN TVP38-RELATED"/>
    <property type="match status" value="1"/>
</dbReference>
<dbReference type="Pfam" id="PF09335">
    <property type="entry name" value="VTT_dom"/>
    <property type="match status" value="1"/>
</dbReference>
<keyword evidence="5 6" id="KW-0472">Membrane</keyword>
<feature type="region of interest" description="Disordered" evidence="7">
    <location>
        <begin position="1"/>
        <end position="28"/>
    </location>
</feature>
<feature type="domain" description="VTT" evidence="8">
    <location>
        <begin position="98"/>
        <end position="215"/>
    </location>
</feature>
<protein>
    <recommendedName>
        <fullName evidence="6">TVP38/TMEM64 family membrane protein</fullName>
    </recommendedName>
</protein>
<dbReference type="Proteomes" id="UP000285908">
    <property type="component" value="Unassembled WGS sequence"/>
</dbReference>
<feature type="transmembrane region" description="Helical" evidence="6">
    <location>
        <begin position="36"/>
        <end position="56"/>
    </location>
</feature>